<evidence type="ECO:0008006" key="3">
    <source>
        <dbReference type="Google" id="ProtNLM"/>
    </source>
</evidence>
<protein>
    <recommendedName>
        <fullName evidence="3">Competence protein CoiA-like family protein</fullName>
    </recommendedName>
</protein>
<evidence type="ECO:0000313" key="1">
    <source>
        <dbReference type="EMBL" id="GJA42295.1"/>
    </source>
</evidence>
<evidence type="ECO:0000313" key="2">
    <source>
        <dbReference type="Proteomes" id="UP000886939"/>
    </source>
</evidence>
<comment type="caution">
    <text evidence="1">The sequence shown here is derived from an EMBL/GenBank/DDBJ whole genome shotgun (WGS) entry which is preliminary data.</text>
</comment>
<sequence length="129" mass="14507">MVAAFNKIPFAIREADRKIVSIEDVPRGLACACRCPSCDARLQARKGDVNEHHFAHHDSSAELCEFALETSIRLMLLETLGQIQSISTPDFLWGKEIIIRGRENVALTFDLDLSQGNQSPHFIYLITHD</sequence>
<gene>
    <name evidence="1" type="ORF">KAM343_30910</name>
</gene>
<accession>A0AAV4YNL6</accession>
<reference evidence="1" key="1">
    <citation type="submission" date="2021-07" db="EMBL/GenBank/DDBJ databases">
        <title>Draft genome sequence of carbapenem-resistant Aeromonas spp. in Japan.</title>
        <authorList>
            <person name="Maehana S."/>
            <person name="Suzuki M."/>
            <person name="Kitasato H."/>
        </authorList>
    </citation>
    <scope>NUCLEOTIDE SEQUENCE</scope>
    <source>
        <strain evidence="1">KAM343</strain>
    </source>
</reference>
<dbReference type="EMBL" id="BPNI01000073">
    <property type="protein sequence ID" value="GJA42295.1"/>
    <property type="molecule type" value="Genomic_DNA"/>
</dbReference>
<proteinExistence type="predicted"/>
<organism evidence="1 2">
    <name type="scientific">Aeromonas caviae</name>
    <name type="common">Aeromonas punctata</name>
    <dbReference type="NCBI Taxonomy" id="648"/>
    <lineage>
        <taxon>Bacteria</taxon>
        <taxon>Pseudomonadati</taxon>
        <taxon>Pseudomonadota</taxon>
        <taxon>Gammaproteobacteria</taxon>
        <taxon>Aeromonadales</taxon>
        <taxon>Aeromonadaceae</taxon>
        <taxon>Aeromonas</taxon>
    </lineage>
</organism>
<dbReference type="Proteomes" id="UP000886939">
    <property type="component" value="Unassembled WGS sequence"/>
</dbReference>
<dbReference type="AlphaFoldDB" id="A0AAV4YNL6"/>
<name>A0AAV4YNL6_AERCA</name>